<dbReference type="SUPFAM" id="SSF75217">
    <property type="entry name" value="alpha/beta knot"/>
    <property type="match status" value="1"/>
</dbReference>
<dbReference type="GO" id="GO:0008173">
    <property type="term" value="F:RNA methyltransferase activity"/>
    <property type="evidence" value="ECO:0007669"/>
    <property type="project" value="InterPro"/>
</dbReference>
<dbReference type="PANTHER" id="PTHR43191:SF2">
    <property type="entry name" value="RRNA METHYLTRANSFERASE 3, MITOCHONDRIAL"/>
    <property type="match status" value="1"/>
</dbReference>
<dbReference type="EMBL" id="VLTJ01000039">
    <property type="protein sequence ID" value="TSH90335.1"/>
    <property type="molecule type" value="Genomic_DNA"/>
</dbReference>
<dbReference type="InterPro" id="IPR029028">
    <property type="entry name" value="Alpha/beta_knot_MTases"/>
</dbReference>
<sequence length="269" mass="27987">MSSDIEFKRVASRQNPFLKSLRSRAREAGRAGAPVWLEGVHLCQEYLARVGLPAQAIFAAPMPEQGSAELRALWRACAQAPRVVLEAGLLDTVSDVAGAQGVGFLIELPAAAHGDAVDGDCVVLDRVQDPGNVGSILRTCAAAGVAQVLLTEGSAAVWSGKVLRAAQGAHFSLRLLEGLDREAVLARVRAPLAATTLDGGASLYAQDLTAPVAWCFGHEGQGVDPGLLAAAALRVFVPQVAAVESLNVAAAAAVCLFEQRRQRLARAAA</sequence>
<dbReference type="Gene3D" id="3.40.1280.10">
    <property type="match status" value="1"/>
</dbReference>
<evidence type="ECO:0000313" key="4">
    <source>
        <dbReference type="EMBL" id="TSH90335.1"/>
    </source>
</evidence>
<dbReference type="GO" id="GO:0003723">
    <property type="term" value="F:RNA binding"/>
    <property type="evidence" value="ECO:0007669"/>
    <property type="project" value="InterPro"/>
</dbReference>
<dbReference type="CDD" id="cd18095">
    <property type="entry name" value="SpoU-like_rRNA-MTase"/>
    <property type="match status" value="1"/>
</dbReference>
<keyword evidence="2 4" id="KW-0808">Transferase</keyword>
<dbReference type="GO" id="GO:0032259">
    <property type="term" value="P:methylation"/>
    <property type="evidence" value="ECO:0007669"/>
    <property type="project" value="UniProtKB-KW"/>
</dbReference>
<gene>
    <name evidence="4" type="ORF">FOZ76_21155</name>
</gene>
<keyword evidence="1 4" id="KW-0489">Methyltransferase</keyword>
<dbReference type="Proteomes" id="UP000318405">
    <property type="component" value="Unassembled WGS sequence"/>
</dbReference>
<proteinExistence type="predicted"/>
<evidence type="ECO:0000256" key="2">
    <source>
        <dbReference type="ARBA" id="ARBA00022679"/>
    </source>
</evidence>
<feature type="domain" description="tRNA/rRNA methyltransferase SpoU type" evidence="3">
    <location>
        <begin position="122"/>
        <end position="257"/>
    </location>
</feature>
<comment type="caution">
    <text evidence="4">The sequence shown here is derived from an EMBL/GenBank/DDBJ whole genome shotgun (WGS) entry which is preliminary data.</text>
</comment>
<evidence type="ECO:0000313" key="5">
    <source>
        <dbReference type="Proteomes" id="UP000318405"/>
    </source>
</evidence>
<dbReference type="RefSeq" id="WP_143950251.1">
    <property type="nucleotide sequence ID" value="NZ_BAABMB010000003.1"/>
</dbReference>
<evidence type="ECO:0000256" key="1">
    <source>
        <dbReference type="ARBA" id="ARBA00022603"/>
    </source>
</evidence>
<keyword evidence="5" id="KW-1185">Reference proteome</keyword>
<dbReference type="InterPro" id="IPR029064">
    <property type="entry name" value="Ribosomal_eL30-like_sf"/>
</dbReference>
<organism evidence="4 5">
    <name type="scientific">Verticiella sediminum</name>
    <dbReference type="NCBI Taxonomy" id="1247510"/>
    <lineage>
        <taxon>Bacteria</taxon>
        <taxon>Pseudomonadati</taxon>
        <taxon>Pseudomonadota</taxon>
        <taxon>Betaproteobacteria</taxon>
        <taxon>Burkholderiales</taxon>
        <taxon>Alcaligenaceae</taxon>
        <taxon>Verticiella</taxon>
    </lineage>
</organism>
<name>A0A556ABS1_9BURK</name>
<dbReference type="Pfam" id="PF00588">
    <property type="entry name" value="SpoU_methylase"/>
    <property type="match status" value="1"/>
</dbReference>
<dbReference type="InterPro" id="IPR051259">
    <property type="entry name" value="rRNA_Methyltransferase"/>
</dbReference>
<dbReference type="InterPro" id="IPR001537">
    <property type="entry name" value="SpoU_MeTrfase"/>
</dbReference>
<dbReference type="GO" id="GO:0006396">
    <property type="term" value="P:RNA processing"/>
    <property type="evidence" value="ECO:0007669"/>
    <property type="project" value="InterPro"/>
</dbReference>
<dbReference type="PANTHER" id="PTHR43191">
    <property type="entry name" value="RRNA METHYLTRANSFERASE 3"/>
    <property type="match status" value="1"/>
</dbReference>
<protein>
    <submittedName>
        <fullName evidence="4">RNA methyltransferase</fullName>
    </submittedName>
</protein>
<dbReference type="AlphaFoldDB" id="A0A556ABS1"/>
<evidence type="ECO:0000259" key="3">
    <source>
        <dbReference type="Pfam" id="PF00588"/>
    </source>
</evidence>
<dbReference type="InterPro" id="IPR029026">
    <property type="entry name" value="tRNA_m1G_MTases_N"/>
</dbReference>
<dbReference type="SUPFAM" id="SSF55315">
    <property type="entry name" value="L30e-like"/>
    <property type="match status" value="1"/>
</dbReference>
<reference evidence="4 5" key="1">
    <citation type="submission" date="2019-07" db="EMBL/GenBank/DDBJ databases">
        <title>Qingshengfaniella alkalisoli gen. nov., sp. nov., isolated from saline soil.</title>
        <authorList>
            <person name="Xu L."/>
            <person name="Huang X.-X."/>
            <person name="Sun J.-Q."/>
        </authorList>
    </citation>
    <scope>NUCLEOTIDE SEQUENCE [LARGE SCALE GENOMIC DNA]</scope>
    <source>
        <strain evidence="4 5">DSM 27279</strain>
    </source>
</reference>
<accession>A0A556ABS1</accession>
<dbReference type="OrthoDB" id="9794400at2"/>